<sequence>MSIHLKLILVALFASLAFDHSLCGKKKNCYTIKVDEGERVLVRASFNYDNYDGKLSPPTFDLQFDGNFWATVNTSTTFRVISHEAIYVVKRNFTSICVAQTHPGQLPFISALEIRSLDANMYGSVHPTFALLLVVRAALGANETNIRYPVDPYDRIWEAATGAFGLTTVSNEASSIKVTTPPDNPPPLVLQNAVTSSSTLIGINIITKLPEKPTPFFMATYFSEVTQLGSGQKRSFKLFIDSKAVSASIVPTFGAASEVYIANRIASASNQISLLADDDSTLPPLINAMEVYTLSGELTNGTNAKDVVGLGLLQNGFEVLKGWSGDPCLPSPYSWDWIDCNSDDMPRISVGYDLAGSVPDFSSMDALQTIDLSDNSLDGPIPDFLGTFPNLALLNLSNNRFTGPIPSSLLKNKKLKLL</sequence>
<protein>
    <submittedName>
        <fullName evidence="1">Uncharacterized protein</fullName>
    </submittedName>
</protein>
<keyword evidence="2" id="KW-1185">Reference proteome</keyword>
<evidence type="ECO:0000313" key="2">
    <source>
        <dbReference type="Proteomes" id="UP001164250"/>
    </source>
</evidence>
<accession>A0ACC1C1T0</accession>
<name>A0ACC1C1T0_9ROSI</name>
<dbReference type="Proteomes" id="UP001164250">
    <property type="component" value="Chromosome 2"/>
</dbReference>
<reference evidence="2" key="1">
    <citation type="journal article" date="2023" name="G3 (Bethesda)">
        <title>Genome assembly and association tests identify interacting loci associated with vigor, precocity, and sex in interspecific pistachio rootstocks.</title>
        <authorList>
            <person name="Palmer W."/>
            <person name="Jacygrad E."/>
            <person name="Sagayaradj S."/>
            <person name="Cavanaugh K."/>
            <person name="Han R."/>
            <person name="Bertier L."/>
            <person name="Beede B."/>
            <person name="Kafkas S."/>
            <person name="Golino D."/>
            <person name="Preece J."/>
            <person name="Michelmore R."/>
        </authorList>
    </citation>
    <scope>NUCLEOTIDE SEQUENCE [LARGE SCALE GENOMIC DNA]</scope>
</reference>
<dbReference type="EMBL" id="CM047898">
    <property type="protein sequence ID" value="KAJ0106040.1"/>
    <property type="molecule type" value="Genomic_DNA"/>
</dbReference>
<gene>
    <name evidence="1" type="ORF">Patl1_19471</name>
</gene>
<evidence type="ECO:0000313" key="1">
    <source>
        <dbReference type="EMBL" id="KAJ0106040.1"/>
    </source>
</evidence>
<comment type="caution">
    <text evidence="1">The sequence shown here is derived from an EMBL/GenBank/DDBJ whole genome shotgun (WGS) entry which is preliminary data.</text>
</comment>
<proteinExistence type="predicted"/>
<organism evidence="1 2">
    <name type="scientific">Pistacia atlantica</name>
    <dbReference type="NCBI Taxonomy" id="434234"/>
    <lineage>
        <taxon>Eukaryota</taxon>
        <taxon>Viridiplantae</taxon>
        <taxon>Streptophyta</taxon>
        <taxon>Embryophyta</taxon>
        <taxon>Tracheophyta</taxon>
        <taxon>Spermatophyta</taxon>
        <taxon>Magnoliopsida</taxon>
        <taxon>eudicotyledons</taxon>
        <taxon>Gunneridae</taxon>
        <taxon>Pentapetalae</taxon>
        <taxon>rosids</taxon>
        <taxon>malvids</taxon>
        <taxon>Sapindales</taxon>
        <taxon>Anacardiaceae</taxon>
        <taxon>Pistacia</taxon>
    </lineage>
</organism>